<keyword evidence="4" id="KW-1185">Reference proteome</keyword>
<feature type="domain" description="CBM20" evidence="2">
    <location>
        <begin position="83"/>
        <end position="185"/>
    </location>
</feature>
<dbReference type="PROSITE" id="PS51166">
    <property type="entry name" value="CBM20"/>
    <property type="match status" value="1"/>
</dbReference>
<dbReference type="InterPro" id="IPR013784">
    <property type="entry name" value="Carb-bd-like_fold"/>
</dbReference>
<reference evidence="4" key="1">
    <citation type="journal article" date="2016" name="Nat. Biotechnol.">
        <title>Sequencing wild and cultivated cassava and related species reveals extensive interspecific hybridization and genetic diversity.</title>
        <authorList>
            <person name="Bredeson J.V."/>
            <person name="Lyons J.B."/>
            <person name="Prochnik S.E."/>
            <person name="Wu G.A."/>
            <person name="Ha C.M."/>
            <person name="Edsinger-Gonzales E."/>
            <person name="Grimwood J."/>
            <person name="Schmutz J."/>
            <person name="Rabbi I.Y."/>
            <person name="Egesi C."/>
            <person name="Nauluvula P."/>
            <person name="Lebot V."/>
            <person name="Ndunguru J."/>
            <person name="Mkamilo G."/>
            <person name="Bart R.S."/>
            <person name="Setter T.L."/>
            <person name="Gleadow R.M."/>
            <person name="Kulakow P."/>
            <person name="Ferguson M.E."/>
            <person name="Rounsley S."/>
            <person name="Rokhsar D.S."/>
        </authorList>
    </citation>
    <scope>NUCLEOTIDE SEQUENCE [LARGE SCALE GENOMIC DNA]</scope>
    <source>
        <strain evidence="4">cv. AM560-2</strain>
    </source>
</reference>
<dbReference type="InterPro" id="IPR002044">
    <property type="entry name" value="CBM20"/>
</dbReference>
<dbReference type="PANTHER" id="PTHR15048:SF0">
    <property type="entry name" value="STARCH-BINDING DOMAIN-CONTAINING PROTEIN 1"/>
    <property type="match status" value="1"/>
</dbReference>
<evidence type="ECO:0000256" key="1">
    <source>
        <dbReference type="SAM" id="MobiDB-lite"/>
    </source>
</evidence>
<organism evidence="3 4">
    <name type="scientific">Manihot esculenta</name>
    <name type="common">Cassava</name>
    <name type="synonym">Jatropha manihot</name>
    <dbReference type="NCBI Taxonomy" id="3983"/>
    <lineage>
        <taxon>Eukaryota</taxon>
        <taxon>Viridiplantae</taxon>
        <taxon>Streptophyta</taxon>
        <taxon>Embryophyta</taxon>
        <taxon>Tracheophyta</taxon>
        <taxon>Spermatophyta</taxon>
        <taxon>Magnoliopsida</taxon>
        <taxon>eudicotyledons</taxon>
        <taxon>Gunneridae</taxon>
        <taxon>Pentapetalae</taxon>
        <taxon>rosids</taxon>
        <taxon>fabids</taxon>
        <taxon>Malpighiales</taxon>
        <taxon>Euphorbiaceae</taxon>
        <taxon>Crotonoideae</taxon>
        <taxon>Manihoteae</taxon>
        <taxon>Manihot</taxon>
    </lineage>
</organism>
<evidence type="ECO:0000313" key="3">
    <source>
        <dbReference type="EMBL" id="OAY43703.1"/>
    </source>
</evidence>
<feature type="region of interest" description="Disordered" evidence="1">
    <location>
        <begin position="231"/>
        <end position="285"/>
    </location>
</feature>
<dbReference type="Proteomes" id="UP000091857">
    <property type="component" value="Chromosome 8"/>
</dbReference>
<feature type="compositionally biased region" description="Basic and acidic residues" evidence="1">
    <location>
        <begin position="269"/>
        <end position="284"/>
    </location>
</feature>
<dbReference type="PANTHER" id="PTHR15048">
    <property type="entry name" value="STARCH-BINDING DOMAIN-CONTAINING PROTEIN 1"/>
    <property type="match status" value="1"/>
</dbReference>
<dbReference type="EMBL" id="CM004394">
    <property type="protein sequence ID" value="OAY43703.1"/>
    <property type="molecule type" value="Genomic_DNA"/>
</dbReference>
<protein>
    <recommendedName>
        <fullName evidence="2">CBM20 domain-containing protein</fullName>
    </recommendedName>
</protein>
<dbReference type="SUPFAM" id="SSF49452">
    <property type="entry name" value="Starch-binding domain-like"/>
    <property type="match status" value="1"/>
</dbReference>
<evidence type="ECO:0000259" key="2">
    <source>
        <dbReference type="PROSITE" id="PS51166"/>
    </source>
</evidence>
<proteinExistence type="predicted"/>
<dbReference type="AlphaFoldDB" id="A0A2C9VEV6"/>
<dbReference type="GO" id="GO:2001070">
    <property type="term" value="F:starch binding"/>
    <property type="evidence" value="ECO:0007669"/>
    <property type="project" value="InterPro"/>
</dbReference>
<dbReference type="Gramene" id="Manes.08G091100.1.v8.1">
    <property type="protein sequence ID" value="Manes.08G091100.1.v8.1.CDS"/>
    <property type="gene ID" value="Manes.08G091100.v8.1"/>
</dbReference>
<dbReference type="Gene3D" id="2.60.40.10">
    <property type="entry name" value="Immunoglobulins"/>
    <property type="match status" value="1"/>
</dbReference>
<accession>A0A2C9VEV6</accession>
<dbReference type="CDD" id="cd05467">
    <property type="entry name" value="CBM20"/>
    <property type="match status" value="1"/>
</dbReference>
<dbReference type="OrthoDB" id="550577at2759"/>
<dbReference type="InterPro" id="IPR013783">
    <property type="entry name" value="Ig-like_fold"/>
</dbReference>
<dbReference type="SMART" id="SM01065">
    <property type="entry name" value="CBM_2"/>
    <property type="match status" value="1"/>
</dbReference>
<comment type="caution">
    <text evidence="3">The sequence shown here is derived from an EMBL/GenBank/DDBJ whole genome shotgun (WGS) entry which is preliminary data.</text>
</comment>
<dbReference type="Pfam" id="PF00686">
    <property type="entry name" value="CBM_20"/>
    <property type="match status" value="1"/>
</dbReference>
<evidence type="ECO:0000313" key="4">
    <source>
        <dbReference type="Proteomes" id="UP000091857"/>
    </source>
</evidence>
<gene>
    <name evidence="3" type="ORF">MANES_08G091100v8</name>
</gene>
<sequence length="425" mass="47396">MKALPISSSWSKISFQRNADCPAFNPTGHQVRCFQSKNFLNVGFLRCVKQKPLLSVSASTSPLSPDSETATDLEEAQSKTQESYQPNTVHVKFHLNKECSFGEQFALVGDDQMFGMWDPENAIPLNWSEGHVWTLELDIPIGKFVHFKFILREITGEILWQPGPDRILKTWETKNTIVVSEDWEDAAFQQVIEEGPIAGEPTGNSEMLFVADKLTTNSEMLVFAENLTHPKGDLVSDGNDYPANEQQPSNHEKPITVDNIPQPEETDTKEDPVEGINHEKDENKANLNKEAMTAGMNLASMNVEGNLVDAHEGDPFLVPGLPPSSAFPNDPVTHDEGETSLAFGASVVNDEVKNHNMPELVEKHEVVGDPHQEEETVEALSDQEQLHNEHEQKPLADEIETGVLQNDIQWGRKTLKKLLVNLGFM</sequence>
<name>A0A2C9VEV6_MANES</name>
<dbReference type="STRING" id="3983.A0A2C9VEV6"/>
<dbReference type="FunFam" id="2.60.40.10:FF:000552">
    <property type="entry name" value="Related to glucoamylase"/>
    <property type="match status" value="1"/>
</dbReference>